<dbReference type="Proteomes" id="UP001595976">
    <property type="component" value="Unassembled WGS sequence"/>
</dbReference>
<proteinExistence type="predicted"/>
<evidence type="ECO:0000313" key="2">
    <source>
        <dbReference type="Proteomes" id="UP001595976"/>
    </source>
</evidence>
<gene>
    <name evidence="1" type="ORF">ACFPK2_00560</name>
</gene>
<reference evidence="2" key="1">
    <citation type="journal article" date="2019" name="Int. J. Syst. Evol. Microbiol.">
        <title>The Global Catalogue of Microorganisms (GCM) 10K type strain sequencing project: providing services to taxonomists for standard genome sequencing and annotation.</title>
        <authorList>
            <consortium name="The Broad Institute Genomics Platform"/>
            <consortium name="The Broad Institute Genome Sequencing Center for Infectious Disease"/>
            <person name="Wu L."/>
            <person name="Ma J."/>
        </authorList>
    </citation>
    <scope>NUCLEOTIDE SEQUENCE [LARGE SCALE GENOMIC DNA]</scope>
    <source>
        <strain evidence="2">CGMCC 1.15643</strain>
    </source>
</reference>
<dbReference type="EMBL" id="JBHSLI010000001">
    <property type="protein sequence ID" value="MFC5291478.1"/>
    <property type="molecule type" value="Genomic_DNA"/>
</dbReference>
<sequence length="98" mass="10991">MKLAPKTADRRIPYGLHCTWWDSIDKVGSRDGLPVCPHCRNVLLEVDSLEQWLASARRYEADGHPGYVAFLEWQRGRCFPNFDAAKAAYAAATGITIP</sequence>
<protein>
    <submittedName>
        <fullName evidence="1">Uncharacterized protein</fullName>
    </submittedName>
</protein>
<keyword evidence="2" id="KW-1185">Reference proteome</keyword>
<dbReference type="RefSeq" id="WP_260349710.1">
    <property type="nucleotide sequence ID" value="NZ_JAOAOS010000026.1"/>
</dbReference>
<name>A0ABW0EYR9_9HYPH</name>
<organism evidence="1 2">
    <name type="scientific">Bosea minatitlanensis</name>
    <dbReference type="NCBI Taxonomy" id="128782"/>
    <lineage>
        <taxon>Bacteria</taxon>
        <taxon>Pseudomonadati</taxon>
        <taxon>Pseudomonadota</taxon>
        <taxon>Alphaproteobacteria</taxon>
        <taxon>Hyphomicrobiales</taxon>
        <taxon>Boseaceae</taxon>
        <taxon>Bosea</taxon>
    </lineage>
</organism>
<comment type="caution">
    <text evidence="1">The sequence shown here is derived from an EMBL/GenBank/DDBJ whole genome shotgun (WGS) entry which is preliminary data.</text>
</comment>
<evidence type="ECO:0000313" key="1">
    <source>
        <dbReference type="EMBL" id="MFC5291478.1"/>
    </source>
</evidence>
<accession>A0ABW0EYR9</accession>